<dbReference type="GO" id="GO:0016645">
    <property type="term" value="F:oxidoreductase activity, acting on the CH-NH group of donors"/>
    <property type="evidence" value="ECO:0007669"/>
    <property type="project" value="InterPro"/>
</dbReference>
<keyword evidence="5 10" id="KW-0949">S-adenosyl-L-methionine</keyword>
<evidence type="ECO:0000256" key="4">
    <source>
        <dbReference type="ARBA" id="ARBA00022679"/>
    </source>
</evidence>
<dbReference type="InterPro" id="IPR029063">
    <property type="entry name" value="SAM-dependent_MTases_sf"/>
</dbReference>
<dbReference type="EC" id="2.1.1.61" evidence="10"/>
<evidence type="ECO:0000313" key="14">
    <source>
        <dbReference type="Proteomes" id="UP000289184"/>
    </source>
</evidence>
<dbReference type="GO" id="GO:0005737">
    <property type="term" value="C:cytoplasm"/>
    <property type="evidence" value="ECO:0007669"/>
    <property type="project" value="UniProtKB-SubCell"/>
</dbReference>
<feature type="region of interest" description="tRNA (mnm(5)s(2)U34)-methyltransferase" evidence="10">
    <location>
        <begin position="1"/>
        <end position="238"/>
    </location>
</feature>
<evidence type="ECO:0000259" key="11">
    <source>
        <dbReference type="Pfam" id="PF01266"/>
    </source>
</evidence>
<dbReference type="Gene3D" id="3.50.50.60">
    <property type="entry name" value="FAD/NAD(P)-binding domain"/>
    <property type="match status" value="1"/>
</dbReference>
<evidence type="ECO:0000313" key="13">
    <source>
        <dbReference type="EMBL" id="SSW64115.1"/>
    </source>
</evidence>
<dbReference type="Proteomes" id="UP000289184">
    <property type="component" value="Unassembled WGS sequence"/>
</dbReference>
<keyword evidence="8 10" id="KW-0560">Oxidoreductase</keyword>
<gene>
    <name evidence="13" type="primary">mnmC_2</name>
    <name evidence="10" type="synonym">mnmC</name>
    <name evidence="13" type="ORF">AGI3411_01464</name>
</gene>
<sequence length="623" mass="64642">MSATFAPLIPAVAEFDADGRLYSPVYGDVYHSPSGALGQAQHVFLRGNGLPERWRGRGAFTVCETGFGLGLNFLALWQAWREDPQRPAALHVVSIEGHPFSREDLAALLERYAPEPLADLGRQLAVQWPDLLPGLHRLEFEEGAVTLTLGFGDVQVLASRLSARVDAFFLDGFAPERNPRMWAVSLLCDLAGLAAPGATVATWACTGELRRALQEAGFNARRAPGYGGKWHMTTGEAAVEGRVAAALRPAGASHAVVVGAGLAGGGIAQALAVRGWRVTVIDAGRAQGAPAHAEHIAAALTPVLARDDNARARLSRAGSERALARWLGLPPGAAPRVCGTVQLERDAGRSAAMAGTLEALAFPEQWVRQVSQNEASALAGLPLARGGVFFARGMLVQPGRLIEALLASSGVTVLPARAERVERVGTGWSVRDAAGAELARADTVILANAAGAQAVLAASGLLDPLPRVAQMHALAGEVTLVPAAALAGGPRCIVGGEGYLLPDTGEGCVVGSTYVHGASEARVGAEGQRVTLDKAAGLLGAGHPDFDALVPGSLPGWAGWRAVLPGRLPAVGELPHAPGLWLAAGYASRGLSWSALMGDVIAARLQGEPSPLETDLVRLVSPR</sequence>
<feature type="domain" description="MnmC-like methyltransferase" evidence="12">
    <location>
        <begin position="117"/>
        <end position="236"/>
    </location>
</feature>
<dbReference type="RefSeq" id="WP_129526722.1">
    <property type="nucleotide sequence ID" value="NZ_UFQB01000004.1"/>
</dbReference>
<dbReference type="SUPFAM" id="SSF51905">
    <property type="entry name" value="FAD/NAD(P)-binding domain"/>
    <property type="match status" value="1"/>
</dbReference>
<dbReference type="GO" id="GO:0002097">
    <property type="term" value="P:tRNA wobble base modification"/>
    <property type="evidence" value="ECO:0007669"/>
    <property type="project" value="UniProtKB-UniRule"/>
</dbReference>
<evidence type="ECO:0000256" key="1">
    <source>
        <dbReference type="ARBA" id="ARBA00022490"/>
    </source>
</evidence>
<proteinExistence type="inferred from homology"/>
<dbReference type="GO" id="GO:0032259">
    <property type="term" value="P:methylation"/>
    <property type="evidence" value="ECO:0007669"/>
    <property type="project" value="UniProtKB-KW"/>
</dbReference>
<reference evidence="13 14" key="1">
    <citation type="submission" date="2018-07" db="EMBL/GenBank/DDBJ databases">
        <authorList>
            <person name="Peeters C."/>
        </authorList>
    </citation>
    <scope>NUCLEOTIDE SEQUENCE [LARGE SCALE GENOMIC DNA]</scope>
    <source>
        <strain evidence="13 14">LMG 3411</strain>
    </source>
</reference>
<keyword evidence="3 10" id="KW-0285">Flavoprotein</keyword>
<dbReference type="InterPro" id="IPR036188">
    <property type="entry name" value="FAD/NAD-bd_sf"/>
</dbReference>
<keyword evidence="7 10" id="KW-0274">FAD</keyword>
<name>A0A446C8D7_9BURK</name>
<dbReference type="NCBIfam" id="TIGR03197">
    <property type="entry name" value="MnmC_Cterm"/>
    <property type="match status" value="1"/>
</dbReference>
<evidence type="ECO:0000256" key="8">
    <source>
        <dbReference type="ARBA" id="ARBA00023002"/>
    </source>
</evidence>
<dbReference type="PANTHER" id="PTHR13847:SF283">
    <property type="entry name" value="TRNA 5-METHYLAMINOMETHYL-2-THIOURIDINE BIOSYNTHESIS BIFUNCTIONAL PROTEIN MNMC"/>
    <property type="match status" value="1"/>
</dbReference>
<dbReference type="InterPro" id="IPR047785">
    <property type="entry name" value="tRNA_MNMC2"/>
</dbReference>
<comment type="subcellular location">
    <subcellularLocation>
        <location evidence="10">Cytoplasm</location>
    </subcellularLocation>
</comment>
<dbReference type="EMBL" id="UFQB01000004">
    <property type="protein sequence ID" value="SSW64115.1"/>
    <property type="molecule type" value="Genomic_DNA"/>
</dbReference>
<keyword evidence="14" id="KW-1185">Reference proteome</keyword>
<feature type="region of interest" description="FAD-dependent cmnm(5)s(2)U34 oxidoreductase" evidence="10">
    <location>
        <begin position="258"/>
        <end position="623"/>
    </location>
</feature>
<dbReference type="AlphaFoldDB" id="A0A446C8D7"/>
<dbReference type="Pfam" id="PF05430">
    <property type="entry name" value="Methyltransf_30"/>
    <property type="match status" value="1"/>
</dbReference>
<dbReference type="OrthoDB" id="9786494at2"/>
<dbReference type="InterPro" id="IPR017610">
    <property type="entry name" value="tRNA_S-uridine_synth_MnmC_C"/>
</dbReference>
<evidence type="ECO:0000256" key="10">
    <source>
        <dbReference type="HAMAP-Rule" id="MF_01102"/>
    </source>
</evidence>
<dbReference type="Gene3D" id="3.30.9.10">
    <property type="entry name" value="D-Amino Acid Oxidase, subunit A, domain 2"/>
    <property type="match status" value="1"/>
</dbReference>
<keyword evidence="1 10" id="KW-0963">Cytoplasm</keyword>
<dbReference type="InterPro" id="IPR008471">
    <property type="entry name" value="MnmC-like_methylTransf"/>
</dbReference>
<keyword evidence="2 10" id="KW-0489">Methyltransferase</keyword>
<dbReference type="NCBIfam" id="NF033855">
    <property type="entry name" value="tRNA_MNMC2"/>
    <property type="match status" value="1"/>
</dbReference>
<accession>A0A446C8D7</accession>
<feature type="domain" description="FAD dependent oxidoreductase" evidence="11">
    <location>
        <begin position="255"/>
        <end position="604"/>
    </location>
</feature>
<dbReference type="GO" id="GO:0004808">
    <property type="term" value="F:tRNA (5-methylaminomethyl-2-thiouridylate)(34)-methyltransferase activity"/>
    <property type="evidence" value="ECO:0007669"/>
    <property type="project" value="UniProtKB-EC"/>
</dbReference>
<comment type="similarity">
    <text evidence="10">In the C-terminal section; belongs to the DAO family.</text>
</comment>
<evidence type="ECO:0000256" key="3">
    <source>
        <dbReference type="ARBA" id="ARBA00022630"/>
    </source>
</evidence>
<dbReference type="Pfam" id="PF01266">
    <property type="entry name" value="DAO"/>
    <property type="match status" value="1"/>
</dbReference>
<evidence type="ECO:0000259" key="12">
    <source>
        <dbReference type="Pfam" id="PF05430"/>
    </source>
</evidence>
<dbReference type="HAMAP" id="MF_01102">
    <property type="entry name" value="MnmC"/>
    <property type="match status" value="1"/>
</dbReference>
<evidence type="ECO:0000256" key="6">
    <source>
        <dbReference type="ARBA" id="ARBA00022694"/>
    </source>
</evidence>
<comment type="catalytic activity">
    <reaction evidence="10">
        <text>5-aminomethyl-2-thiouridine(34) in tRNA + S-adenosyl-L-methionine = 5-methylaminomethyl-2-thiouridine(34) in tRNA + S-adenosyl-L-homocysteine + H(+)</text>
        <dbReference type="Rhea" id="RHEA:19569"/>
        <dbReference type="Rhea" id="RHEA-COMP:10195"/>
        <dbReference type="Rhea" id="RHEA-COMP:10197"/>
        <dbReference type="ChEBI" id="CHEBI:15378"/>
        <dbReference type="ChEBI" id="CHEBI:57856"/>
        <dbReference type="ChEBI" id="CHEBI:59789"/>
        <dbReference type="ChEBI" id="CHEBI:74454"/>
        <dbReference type="ChEBI" id="CHEBI:74455"/>
        <dbReference type="EC" id="2.1.1.61"/>
    </reaction>
</comment>
<keyword evidence="9 10" id="KW-0511">Multifunctional enzyme</keyword>
<comment type="cofactor">
    <cofactor evidence="10">
        <name>FAD</name>
        <dbReference type="ChEBI" id="CHEBI:57692"/>
    </cofactor>
</comment>
<evidence type="ECO:0000256" key="2">
    <source>
        <dbReference type="ARBA" id="ARBA00022603"/>
    </source>
</evidence>
<evidence type="ECO:0000256" key="9">
    <source>
        <dbReference type="ARBA" id="ARBA00023268"/>
    </source>
</evidence>
<keyword evidence="6 10" id="KW-0819">tRNA processing</keyword>
<evidence type="ECO:0000256" key="7">
    <source>
        <dbReference type="ARBA" id="ARBA00022827"/>
    </source>
</evidence>
<dbReference type="InterPro" id="IPR023032">
    <property type="entry name" value="tRNA_MAMT_biosynth_bifunc_MnmC"/>
</dbReference>
<protein>
    <recommendedName>
        <fullName evidence="10">tRNA 5-methylaminomethyl-2-thiouridine biosynthesis bifunctional protein MnmC</fullName>
        <shortName evidence="10">tRNA mnm(5)s(2)U biosynthesis bifunctional protein</shortName>
    </recommendedName>
    <domain>
        <recommendedName>
            <fullName evidence="10">tRNA (mnm(5)s(2)U34)-methyltransferase</fullName>
            <ecNumber evidence="10">2.1.1.61</ecNumber>
        </recommendedName>
    </domain>
    <domain>
        <recommendedName>
            <fullName evidence="10">FAD-dependent cmnm(5)s(2)U34 oxidoreductase</fullName>
            <ecNumber evidence="10">1.5.-.-</ecNumber>
        </recommendedName>
    </domain>
</protein>
<dbReference type="Gene3D" id="3.40.50.150">
    <property type="entry name" value="Vaccinia Virus protein VP39"/>
    <property type="match status" value="1"/>
</dbReference>
<dbReference type="EC" id="1.5.-.-" evidence="10"/>
<comment type="similarity">
    <text evidence="10">In the N-terminal section; belongs to the methyltransferase superfamily. tRNA (mnm(5)s(2)U34)-methyltransferase family.</text>
</comment>
<dbReference type="GO" id="GO:0050660">
    <property type="term" value="F:flavin adenine dinucleotide binding"/>
    <property type="evidence" value="ECO:0007669"/>
    <property type="project" value="UniProtKB-UniRule"/>
</dbReference>
<organism evidence="13 14">
    <name type="scientific">Achromobacter agilis</name>
    <dbReference type="NCBI Taxonomy" id="1353888"/>
    <lineage>
        <taxon>Bacteria</taxon>
        <taxon>Pseudomonadati</taxon>
        <taxon>Pseudomonadota</taxon>
        <taxon>Betaproteobacteria</taxon>
        <taxon>Burkholderiales</taxon>
        <taxon>Alcaligenaceae</taxon>
        <taxon>Achromobacter</taxon>
    </lineage>
</organism>
<dbReference type="InterPro" id="IPR006076">
    <property type="entry name" value="FAD-dep_OxRdtase"/>
</dbReference>
<dbReference type="PANTHER" id="PTHR13847">
    <property type="entry name" value="SARCOSINE DEHYDROGENASE-RELATED"/>
    <property type="match status" value="1"/>
</dbReference>
<comment type="function">
    <text evidence="10">Catalyzes the last two steps in the biosynthesis of 5-methylaminomethyl-2-thiouridine (mnm(5)s(2)U) at the wobble position (U34) in tRNA. Catalyzes the FAD-dependent demodification of cmnm(5)s(2)U34 to nm(5)s(2)U34, followed by the transfer of a methyl group from S-adenosyl-L-methionine to nm(5)s(2)U34, to form mnm(5)s(2)U34.</text>
</comment>
<evidence type="ECO:0000256" key="5">
    <source>
        <dbReference type="ARBA" id="ARBA00022691"/>
    </source>
</evidence>
<keyword evidence="4 10" id="KW-0808">Transferase</keyword>